<name>A0A7J5D455_9ACTN</name>
<reference evidence="1 2" key="1">
    <citation type="submission" date="2019-09" db="EMBL/GenBank/DDBJ databases">
        <title>Isolation and identification of active actinomycetes.</title>
        <authorList>
            <person name="Yu Z."/>
            <person name="Han C."/>
            <person name="Yu B."/>
        </authorList>
    </citation>
    <scope>NUCLEOTIDE SEQUENCE [LARGE SCALE GENOMIC DNA]</scope>
    <source>
        <strain evidence="1 2">NEAU-H2</strain>
    </source>
</reference>
<proteinExistence type="predicted"/>
<gene>
    <name evidence="1" type="ORF">F8144_39350</name>
</gene>
<accession>A0A7J5D455</accession>
<dbReference type="Proteomes" id="UP000442990">
    <property type="component" value="Unassembled WGS sequence"/>
</dbReference>
<evidence type="ECO:0000313" key="2">
    <source>
        <dbReference type="Proteomes" id="UP000442990"/>
    </source>
</evidence>
<organism evidence="1 2">
    <name type="scientific">Streptomyces triticiradicis</name>
    <dbReference type="NCBI Taxonomy" id="2651189"/>
    <lineage>
        <taxon>Bacteria</taxon>
        <taxon>Bacillati</taxon>
        <taxon>Actinomycetota</taxon>
        <taxon>Actinomycetes</taxon>
        <taxon>Kitasatosporales</taxon>
        <taxon>Streptomycetaceae</taxon>
        <taxon>Streptomyces</taxon>
    </lineage>
</organism>
<evidence type="ECO:0000313" key="1">
    <source>
        <dbReference type="EMBL" id="KAB1978607.1"/>
    </source>
</evidence>
<comment type="caution">
    <text evidence="1">The sequence shown here is derived from an EMBL/GenBank/DDBJ whole genome shotgun (WGS) entry which is preliminary data.</text>
</comment>
<dbReference type="RefSeq" id="WP_151474224.1">
    <property type="nucleotide sequence ID" value="NZ_WBKG01000051.1"/>
</dbReference>
<sequence length="77" mass="8705">MSWTRHQAQQDLPQAQHAATEAVQLFRTLAEERPERFADVVGLLSRLRDALAREDKADGGTADFWEWAVANAEDLEP</sequence>
<keyword evidence="2" id="KW-1185">Reference proteome</keyword>
<dbReference type="AlphaFoldDB" id="A0A7J5D455"/>
<protein>
    <submittedName>
        <fullName evidence="1">Uncharacterized protein</fullName>
    </submittedName>
</protein>
<dbReference type="EMBL" id="WBKG01000051">
    <property type="protein sequence ID" value="KAB1978607.1"/>
    <property type="molecule type" value="Genomic_DNA"/>
</dbReference>